<proteinExistence type="predicted"/>
<dbReference type="Proteomes" id="UP000231358">
    <property type="component" value="Unassembled WGS sequence"/>
</dbReference>
<name>A0A2G7FTP8_9EURO</name>
<comment type="caution">
    <text evidence="2">The sequence shown here is derived from an EMBL/GenBank/DDBJ whole genome shotgun (WGS) entry which is preliminary data.</text>
</comment>
<reference evidence="2 3" key="1">
    <citation type="submission" date="2017-05" db="EMBL/GenBank/DDBJ databases">
        <title>Genome sequence for an aflatoxigenic pathogen of Argentinian peanut, Aspergillus arachidicola.</title>
        <authorList>
            <person name="Moore G."/>
            <person name="Beltz S.B."/>
            <person name="Mack B.M."/>
        </authorList>
    </citation>
    <scope>NUCLEOTIDE SEQUENCE [LARGE SCALE GENOMIC DNA]</scope>
    <source>
        <strain evidence="2 3">CBS 117610</strain>
    </source>
</reference>
<dbReference type="AlphaFoldDB" id="A0A2G7FTP8"/>
<feature type="transmembrane region" description="Helical" evidence="1">
    <location>
        <begin position="59"/>
        <end position="78"/>
    </location>
</feature>
<evidence type="ECO:0000313" key="2">
    <source>
        <dbReference type="EMBL" id="PIG83982.1"/>
    </source>
</evidence>
<evidence type="ECO:0000313" key="3">
    <source>
        <dbReference type="Proteomes" id="UP000231358"/>
    </source>
</evidence>
<accession>A0A2G7FTP8</accession>
<keyword evidence="1" id="KW-0472">Membrane</keyword>
<feature type="transmembrane region" description="Helical" evidence="1">
    <location>
        <begin position="32"/>
        <end position="53"/>
    </location>
</feature>
<dbReference type="EMBL" id="NEXV01000418">
    <property type="protein sequence ID" value="PIG83982.1"/>
    <property type="molecule type" value="Genomic_DNA"/>
</dbReference>
<keyword evidence="3" id="KW-1185">Reference proteome</keyword>
<gene>
    <name evidence="2" type="ORF">AARAC_008632</name>
</gene>
<protein>
    <recommendedName>
        <fullName evidence="4">Wax synthase domain-containing protein</fullName>
    </recommendedName>
</protein>
<keyword evidence="1" id="KW-1133">Transmembrane helix</keyword>
<keyword evidence="1" id="KW-0812">Transmembrane</keyword>
<evidence type="ECO:0008006" key="4">
    <source>
        <dbReference type="Google" id="ProtNLM"/>
    </source>
</evidence>
<sequence length="285" mass="31322">MSLNPISSIALQTTVVVTTIGFTPAQSTLRPGALVIVALCTGYCLSTALTYFLRTPWASLAGGYSVMLLFHFIDIALLTKWQFPHSGSFSVDTSRAIPRGTSWVDHLRFGIWAAFNARCIGTSEQVRNIPASRDQGRDVFLRRTAGLVLLSYLGLDILGSAADPELGSRFLVVSRVPFIRRLSEITVEEVVIRICSTIAAGIAFYAAREDLTIYLRLSVCFSNPVIHETGLPSTVRCRMLIPCDGYGVASGISPILTNSVQLLDFWPRIFFAYLQGYCGLDIHKF</sequence>
<evidence type="ECO:0000256" key="1">
    <source>
        <dbReference type="SAM" id="Phobius"/>
    </source>
</evidence>
<organism evidence="2 3">
    <name type="scientific">Aspergillus arachidicola</name>
    <dbReference type="NCBI Taxonomy" id="656916"/>
    <lineage>
        <taxon>Eukaryota</taxon>
        <taxon>Fungi</taxon>
        <taxon>Dikarya</taxon>
        <taxon>Ascomycota</taxon>
        <taxon>Pezizomycotina</taxon>
        <taxon>Eurotiomycetes</taxon>
        <taxon>Eurotiomycetidae</taxon>
        <taxon>Eurotiales</taxon>
        <taxon>Aspergillaceae</taxon>
        <taxon>Aspergillus</taxon>
        <taxon>Aspergillus subgen. Circumdati</taxon>
    </lineage>
</organism>